<evidence type="ECO:0000313" key="1">
    <source>
        <dbReference type="EMBL" id="CZQ92891.1"/>
    </source>
</evidence>
<evidence type="ECO:0000313" key="2">
    <source>
        <dbReference type="Proteomes" id="UP000242754"/>
    </source>
</evidence>
<accession>A0A143YMW6</accession>
<dbReference type="EMBL" id="FJNE01000004">
    <property type="protein sequence ID" value="CZQ92891.1"/>
    <property type="molecule type" value="Genomic_DNA"/>
</dbReference>
<dbReference type="AlphaFoldDB" id="A0A143YMW6"/>
<proteinExistence type="predicted"/>
<reference evidence="1 2" key="1">
    <citation type="submission" date="2016-02" db="EMBL/GenBank/DDBJ databases">
        <authorList>
            <person name="Wen L."/>
            <person name="He K."/>
            <person name="Yang H."/>
        </authorList>
    </citation>
    <scope>NUCLEOTIDE SEQUENCE [LARGE SCALE GENOMIC DNA]</scope>
    <source>
        <strain evidence="1">Trichococcus palustris</strain>
    </source>
</reference>
<organism evidence="1 2">
    <name type="scientific">Trichococcus palustris</name>
    <dbReference type="NCBI Taxonomy" id="140314"/>
    <lineage>
        <taxon>Bacteria</taxon>
        <taxon>Bacillati</taxon>
        <taxon>Bacillota</taxon>
        <taxon>Bacilli</taxon>
        <taxon>Lactobacillales</taxon>
        <taxon>Carnobacteriaceae</taxon>
        <taxon>Trichococcus</taxon>
    </lineage>
</organism>
<keyword evidence="2" id="KW-1185">Reference proteome</keyword>
<protein>
    <submittedName>
        <fullName evidence="1">Uncharacterized protein</fullName>
    </submittedName>
</protein>
<gene>
    <name evidence="1" type="ORF">Tpal_1557</name>
</gene>
<name>A0A143YMW6_9LACT</name>
<dbReference type="Proteomes" id="UP000242754">
    <property type="component" value="Unassembled WGS sequence"/>
</dbReference>
<sequence length="56" mass="6425">MQKEDNDKFLESCIRPVHFGYNERIDLFKDKNGIADPGERVQSPFRAASRVQVSGQ</sequence>